<dbReference type="Pfam" id="PF03724">
    <property type="entry name" value="META"/>
    <property type="match status" value="2"/>
</dbReference>
<evidence type="ECO:0000256" key="1">
    <source>
        <dbReference type="SAM" id="SignalP"/>
    </source>
</evidence>
<feature type="domain" description="DUF306" evidence="2">
    <location>
        <begin position="36"/>
        <end position="149"/>
    </location>
</feature>
<organism evidence="3 4">
    <name type="scientific">Candidatus Treponema excrementipullorum</name>
    <dbReference type="NCBI Taxonomy" id="2838768"/>
    <lineage>
        <taxon>Bacteria</taxon>
        <taxon>Pseudomonadati</taxon>
        <taxon>Spirochaetota</taxon>
        <taxon>Spirochaetia</taxon>
        <taxon>Spirochaetales</taxon>
        <taxon>Treponemataceae</taxon>
        <taxon>Treponema</taxon>
    </lineage>
</organism>
<feature type="domain" description="DUF306" evidence="2">
    <location>
        <begin position="153"/>
        <end position="265"/>
    </location>
</feature>
<keyword evidence="1" id="KW-0732">Signal</keyword>
<comment type="caution">
    <text evidence="3">The sequence shown here is derived from an EMBL/GenBank/DDBJ whole genome shotgun (WGS) entry which is preliminary data.</text>
</comment>
<proteinExistence type="predicted"/>
<evidence type="ECO:0000313" key="3">
    <source>
        <dbReference type="EMBL" id="MBU3850204.1"/>
    </source>
</evidence>
<name>A0A9E2NZL9_9SPIR</name>
<dbReference type="PANTHER" id="PTHR35535:SF1">
    <property type="entry name" value="HEAT SHOCK PROTEIN HSLJ"/>
    <property type="match status" value="1"/>
</dbReference>
<sequence>MIRAKNALLVVSSLFLMAALFVSCVSTEVATSQEAKLSGDWTLVSMTEQGSEVVIPAGCTPSLSINEMEDGSLMLFGKAGVNNFNGSAVLDGETFACGPLALTMMAGDPAFEAIERVYTRLLTAGKTYSVTADTLEIKDADTNSLLQFKRVALPSTGWKLVSYNTGNAVVSLDAKYDAPELVFISEDTVTGFAGVNTFNGKWSGDSATREISFAEEMATTRMAGPEEFMTLENTFLGLLKDVTGYSMNGNTLSLHGEDGATLLVFVSK</sequence>
<dbReference type="InterPro" id="IPR053147">
    <property type="entry name" value="Hsp_HslJ-like"/>
</dbReference>
<dbReference type="InterPro" id="IPR005184">
    <property type="entry name" value="DUF306_Meta_HslJ"/>
</dbReference>
<gene>
    <name evidence="3" type="ORF">IAA16_06525</name>
</gene>
<evidence type="ECO:0000259" key="2">
    <source>
        <dbReference type="Pfam" id="PF03724"/>
    </source>
</evidence>
<dbReference type="AlphaFoldDB" id="A0A9E2NZL9"/>
<accession>A0A9E2NZL9</accession>
<reference evidence="3" key="1">
    <citation type="journal article" date="2021" name="PeerJ">
        <title>Extensive microbial diversity within the chicken gut microbiome revealed by metagenomics and culture.</title>
        <authorList>
            <person name="Gilroy R."/>
            <person name="Ravi A."/>
            <person name="Getino M."/>
            <person name="Pursley I."/>
            <person name="Horton D.L."/>
            <person name="Alikhan N.F."/>
            <person name="Baker D."/>
            <person name="Gharbi K."/>
            <person name="Hall N."/>
            <person name="Watson M."/>
            <person name="Adriaenssens E.M."/>
            <person name="Foster-Nyarko E."/>
            <person name="Jarju S."/>
            <person name="Secka A."/>
            <person name="Antonio M."/>
            <person name="Oren A."/>
            <person name="Chaudhuri R.R."/>
            <person name="La Ragione R."/>
            <person name="Hildebrand F."/>
            <person name="Pallen M.J."/>
        </authorList>
    </citation>
    <scope>NUCLEOTIDE SEQUENCE</scope>
    <source>
        <strain evidence="3">Gambia15-2214</strain>
    </source>
</reference>
<protein>
    <submittedName>
        <fullName evidence="3">META domain-containing protein</fullName>
    </submittedName>
</protein>
<dbReference type="PANTHER" id="PTHR35535">
    <property type="entry name" value="HEAT SHOCK PROTEIN HSLJ"/>
    <property type="match status" value="1"/>
</dbReference>
<evidence type="ECO:0000313" key="4">
    <source>
        <dbReference type="Proteomes" id="UP000823914"/>
    </source>
</evidence>
<feature type="signal peptide" evidence="1">
    <location>
        <begin position="1"/>
        <end position="18"/>
    </location>
</feature>
<feature type="chain" id="PRO_5039733620" evidence="1">
    <location>
        <begin position="19"/>
        <end position="268"/>
    </location>
</feature>
<reference evidence="3" key="2">
    <citation type="submission" date="2021-04" db="EMBL/GenBank/DDBJ databases">
        <authorList>
            <person name="Gilroy R."/>
        </authorList>
    </citation>
    <scope>NUCLEOTIDE SEQUENCE</scope>
    <source>
        <strain evidence="3">Gambia15-2214</strain>
    </source>
</reference>
<dbReference type="InterPro" id="IPR038670">
    <property type="entry name" value="HslJ-like_sf"/>
</dbReference>
<dbReference type="Gene3D" id="2.40.128.270">
    <property type="match status" value="2"/>
</dbReference>
<dbReference type="Proteomes" id="UP000823914">
    <property type="component" value="Unassembled WGS sequence"/>
</dbReference>
<dbReference type="PROSITE" id="PS51257">
    <property type="entry name" value="PROKAR_LIPOPROTEIN"/>
    <property type="match status" value="1"/>
</dbReference>
<dbReference type="EMBL" id="JAHLFV010000156">
    <property type="protein sequence ID" value="MBU3850204.1"/>
    <property type="molecule type" value="Genomic_DNA"/>
</dbReference>